<dbReference type="EMBL" id="CP040710">
    <property type="protein sequence ID" value="QCW98783.1"/>
    <property type="molecule type" value="Genomic_DNA"/>
</dbReference>
<reference evidence="1 2" key="1">
    <citation type="submission" date="2019-05" db="EMBL/GenBank/DDBJ databases">
        <title>Genome sequencing of F202Z8.</title>
        <authorList>
            <person name="Kwon Y.M."/>
        </authorList>
    </citation>
    <scope>NUCLEOTIDE SEQUENCE [LARGE SCALE GENOMIC DNA]</scope>
    <source>
        <strain evidence="1 2">F202Z8</strain>
    </source>
</reference>
<evidence type="ECO:0000313" key="2">
    <source>
        <dbReference type="Proteomes" id="UP000310017"/>
    </source>
</evidence>
<dbReference type="RefSeq" id="WP_138851138.1">
    <property type="nucleotide sequence ID" value="NZ_CP040710.1"/>
</dbReference>
<dbReference type="AlphaFoldDB" id="A0A5B7SQ75"/>
<keyword evidence="2" id="KW-1185">Reference proteome</keyword>
<dbReference type="SUPFAM" id="SSF53756">
    <property type="entry name" value="UDP-Glycosyltransferase/glycogen phosphorylase"/>
    <property type="match status" value="1"/>
</dbReference>
<proteinExistence type="predicted"/>
<organism evidence="1 2">
    <name type="scientific">Aggregatimonas sangjinii</name>
    <dbReference type="NCBI Taxonomy" id="2583587"/>
    <lineage>
        <taxon>Bacteria</taxon>
        <taxon>Pseudomonadati</taxon>
        <taxon>Bacteroidota</taxon>
        <taxon>Flavobacteriia</taxon>
        <taxon>Flavobacteriales</taxon>
        <taxon>Flavobacteriaceae</taxon>
        <taxon>Aggregatimonas</taxon>
    </lineage>
</organism>
<dbReference type="GO" id="GO:0016740">
    <property type="term" value="F:transferase activity"/>
    <property type="evidence" value="ECO:0007669"/>
    <property type="project" value="UniProtKB-KW"/>
</dbReference>
<evidence type="ECO:0000313" key="1">
    <source>
        <dbReference type="EMBL" id="QCW98783.1"/>
    </source>
</evidence>
<dbReference type="OrthoDB" id="9771846at2"/>
<dbReference type="Proteomes" id="UP000310017">
    <property type="component" value="Chromosome"/>
</dbReference>
<keyword evidence="1" id="KW-0808">Transferase</keyword>
<accession>A0A5B7SQ75</accession>
<dbReference type="KEGG" id="asag:FGM00_01115"/>
<name>A0A5B7SQ75_9FLAO</name>
<gene>
    <name evidence="1" type="ORF">FGM00_01115</name>
</gene>
<sequence length="335" mass="39722">MPKGQINDATAYYIDLIKNAFVRSNFRVSTFHKNDFELEDSDYIVVVSPKDFLGVYRRNRKAKIIIWFQGLLPEENKMLMGANLFQKLRFPIYNWMERKTIHHSYFNFFVSDRMKRHFSEKYAYDNSNFLIIPCYNKNLKREYFSSSIKPKTSFVYAGGIYPWQCFAETIAIYKEVERKNNNAFLTVLTKDQEKAENMIKMEGIKNYKINYVSLEEVMHELGNHKYGFLLREDNIVNNCATPTKMNTYLSAGLMPIHTYAVHSFNEHINLDKFEIKGNLESEKSKLAEEILVHDDIQIDYNTYYDVCHSNFKEYFDDTHYIEKITSELISRIHAN</sequence>
<protein>
    <submittedName>
        <fullName evidence="1">Glycosyltransferase family 4 protein</fullName>
    </submittedName>
</protein>